<accession>A0A2W4R7D6</accession>
<dbReference type="PRINTS" id="PR00625">
    <property type="entry name" value="JDOMAIN"/>
</dbReference>
<keyword evidence="6" id="KW-0143">Chaperone</keyword>
<dbReference type="PANTHER" id="PTHR30604:SF1">
    <property type="entry name" value="DNA UTILIZATION PROTEIN HOFQ"/>
    <property type="match status" value="1"/>
</dbReference>
<evidence type="ECO:0000256" key="2">
    <source>
        <dbReference type="ARBA" id="ARBA00022448"/>
    </source>
</evidence>
<feature type="domain" description="J" evidence="10">
    <location>
        <begin position="3"/>
        <end position="69"/>
    </location>
</feature>
<dbReference type="InterPro" id="IPR011662">
    <property type="entry name" value="Secretin/TonB_short_N"/>
</dbReference>
<evidence type="ECO:0000256" key="7">
    <source>
        <dbReference type="ARBA" id="ARBA00023237"/>
    </source>
</evidence>
<dbReference type="SUPFAM" id="SSF81901">
    <property type="entry name" value="HCP-like"/>
    <property type="match status" value="1"/>
</dbReference>
<dbReference type="Pfam" id="PF00226">
    <property type="entry name" value="DnaJ"/>
    <property type="match status" value="1"/>
</dbReference>
<dbReference type="InterPro" id="IPR010432">
    <property type="entry name" value="RDD"/>
</dbReference>
<dbReference type="Pfam" id="PF06271">
    <property type="entry name" value="RDD"/>
    <property type="match status" value="1"/>
</dbReference>
<dbReference type="Proteomes" id="UP000249396">
    <property type="component" value="Unassembled WGS sequence"/>
</dbReference>
<dbReference type="GO" id="GO:0019867">
    <property type="term" value="C:outer membrane"/>
    <property type="evidence" value="ECO:0007669"/>
    <property type="project" value="InterPro"/>
</dbReference>
<feature type="transmembrane region" description="Helical" evidence="9">
    <location>
        <begin position="228"/>
        <end position="248"/>
    </location>
</feature>
<organism evidence="11 12">
    <name type="scientific">Candidatus Methylumidiphilus alinenensis</name>
    <dbReference type="NCBI Taxonomy" id="2202197"/>
    <lineage>
        <taxon>Bacteria</taxon>
        <taxon>Pseudomonadati</taxon>
        <taxon>Pseudomonadota</taxon>
        <taxon>Gammaproteobacteria</taxon>
        <taxon>Methylococcales</taxon>
        <taxon>Candidatus Methylumidiphilus</taxon>
    </lineage>
</organism>
<dbReference type="Pfam" id="PF07660">
    <property type="entry name" value="STN"/>
    <property type="match status" value="1"/>
</dbReference>
<feature type="transmembrane region" description="Helical" evidence="9">
    <location>
        <begin position="171"/>
        <end position="192"/>
    </location>
</feature>
<dbReference type="EMBL" id="QJPH01000292">
    <property type="protein sequence ID" value="PZN79792.1"/>
    <property type="molecule type" value="Genomic_DNA"/>
</dbReference>
<dbReference type="InterPro" id="IPR051808">
    <property type="entry name" value="Type_IV_pilus_biogenesis"/>
</dbReference>
<dbReference type="InterPro" id="IPR006597">
    <property type="entry name" value="Sel1-like"/>
</dbReference>
<evidence type="ECO:0000256" key="9">
    <source>
        <dbReference type="SAM" id="Phobius"/>
    </source>
</evidence>
<evidence type="ECO:0000256" key="6">
    <source>
        <dbReference type="ARBA" id="ARBA00023186"/>
    </source>
</evidence>
<keyword evidence="2" id="KW-0813">Transport</keyword>
<dbReference type="CDD" id="cd06257">
    <property type="entry name" value="DnaJ"/>
    <property type="match status" value="1"/>
</dbReference>
<dbReference type="InterPro" id="IPR011990">
    <property type="entry name" value="TPR-like_helical_dom_sf"/>
</dbReference>
<reference evidence="11 12" key="1">
    <citation type="journal article" date="2018" name="Aquat. Microb. Ecol.">
        <title>Gammaproteobacterial methanotrophs dominate.</title>
        <authorList>
            <person name="Rissanen A.J."/>
            <person name="Saarenheimo J."/>
            <person name="Tiirola M."/>
            <person name="Peura S."/>
            <person name="Aalto S.L."/>
            <person name="Karvinen A."/>
            <person name="Nykanen H."/>
        </authorList>
    </citation>
    <scope>NUCLEOTIDE SEQUENCE [LARGE SCALE GENOMIC DNA]</scope>
    <source>
        <strain evidence="11">AMbin10</strain>
    </source>
</reference>
<keyword evidence="3 9" id="KW-0812">Transmembrane</keyword>
<evidence type="ECO:0000256" key="4">
    <source>
        <dbReference type="ARBA" id="ARBA00022989"/>
    </source>
</evidence>
<dbReference type="Gene3D" id="3.30.1370.130">
    <property type="match status" value="1"/>
</dbReference>
<gene>
    <name evidence="11" type="ORF">DM484_10860</name>
</gene>
<evidence type="ECO:0000256" key="8">
    <source>
        <dbReference type="SAM" id="MobiDB-lite"/>
    </source>
</evidence>
<evidence type="ECO:0000259" key="10">
    <source>
        <dbReference type="PROSITE" id="PS50076"/>
    </source>
</evidence>
<dbReference type="InterPro" id="IPR001623">
    <property type="entry name" value="DnaJ_domain"/>
</dbReference>
<keyword evidence="7" id="KW-0998">Cell outer membrane</keyword>
<evidence type="ECO:0000256" key="1">
    <source>
        <dbReference type="ARBA" id="ARBA00004141"/>
    </source>
</evidence>
<evidence type="ECO:0000256" key="5">
    <source>
        <dbReference type="ARBA" id="ARBA00023136"/>
    </source>
</evidence>
<feature type="transmembrane region" description="Helical" evidence="9">
    <location>
        <begin position="277"/>
        <end position="296"/>
    </location>
</feature>
<name>A0A2W4R7D6_9GAMM</name>
<keyword evidence="4 9" id="KW-1133">Transmembrane helix</keyword>
<evidence type="ECO:0000313" key="12">
    <source>
        <dbReference type="Proteomes" id="UP000249396"/>
    </source>
</evidence>
<feature type="transmembrane region" description="Helical" evidence="9">
    <location>
        <begin position="142"/>
        <end position="159"/>
    </location>
</feature>
<dbReference type="Gene3D" id="1.25.40.10">
    <property type="entry name" value="Tetratricopeptide repeat domain"/>
    <property type="match status" value="1"/>
</dbReference>
<keyword evidence="5 9" id="KW-0472">Membrane</keyword>
<dbReference type="SUPFAM" id="SSF46565">
    <property type="entry name" value="Chaperone J-domain"/>
    <property type="match status" value="1"/>
</dbReference>
<dbReference type="SMART" id="SM00671">
    <property type="entry name" value="SEL1"/>
    <property type="match status" value="2"/>
</dbReference>
<evidence type="ECO:0000313" key="11">
    <source>
        <dbReference type="EMBL" id="PZN79792.1"/>
    </source>
</evidence>
<dbReference type="SMART" id="SM00271">
    <property type="entry name" value="DnaJ"/>
    <property type="match status" value="1"/>
</dbReference>
<feature type="region of interest" description="Disordered" evidence="8">
    <location>
        <begin position="78"/>
        <end position="133"/>
    </location>
</feature>
<feature type="compositionally biased region" description="Basic and acidic residues" evidence="8">
    <location>
        <begin position="91"/>
        <end position="103"/>
    </location>
</feature>
<dbReference type="PROSITE" id="PS50076">
    <property type="entry name" value="DNAJ_2"/>
    <property type="match status" value="1"/>
</dbReference>
<dbReference type="Pfam" id="PF08238">
    <property type="entry name" value="Sel1"/>
    <property type="match status" value="2"/>
</dbReference>
<dbReference type="AlphaFoldDB" id="A0A2W4R7D6"/>
<protein>
    <recommendedName>
        <fullName evidence="10">J domain-containing protein</fullName>
    </recommendedName>
</protein>
<comment type="caution">
    <text evidence="11">The sequence shown here is derived from an EMBL/GenBank/DDBJ whole genome shotgun (WGS) entry which is preliminary data.</text>
</comment>
<sequence length="569" mass="64383">MNNHYQTLKVSRDAPLEVIRMAYKVLCQKYHPDKYPDNRAAAVQVMKALNAAYAVLSDPAKRKDYDEFLDEAEALNEELKHSSTGQQSQKPKAEPKQEARHNANESQANPQYKPYDSTRQPPPKPRQQPESHHPWRRMAARYIDMNFFAFVGAIGFALLSLGTENPVVNQLLYAVVAMASCILLEPVVLAMFGGTPGKAILNISVESKTYPSIQTVPFSDLLKRTFQVYFFGLGLGLFLIVAPFFFMFKDYKLMKQTGFTRWDKVCGTQVSFGDMGLFRFLVGAALVLSFMTLNLVGKSLNRSERKEWYAAKYHSGENSQTISTQTANPEVFDWANAKPVEPEKASLKKPWELDWAETSQEEQPKASLPAKLRPFDRDESSIKWDNNEETKTNDFSYSGEKISFNFQNIPISSVLAILADFSNLNFVVTESVQGNVTMEYKDIPWDQALDIILKAKNLAQQREGNTIKIMTLNEFNELKQEDARTQFILGSNYANGEGVLQDYAEAASWYRKAAVQGNPDAQFALGSLYNFGRGVIQNRAEAAKWYRMAASQGNPVAQEMLNKLYRNQK</sequence>
<dbReference type="PANTHER" id="PTHR30604">
    <property type="entry name" value="PROTEIN TRANSPORT PROTEIN HOFQ"/>
    <property type="match status" value="1"/>
</dbReference>
<dbReference type="SMART" id="SM00965">
    <property type="entry name" value="STN"/>
    <property type="match status" value="1"/>
</dbReference>
<evidence type="ECO:0000256" key="3">
    <source>
        <dbReference type="ARBA" id="ARBA00022692"/>
    </source>
</evidence>
<comment type="subcellular location">
    <subcellularLocation>
        <location evidence="1">Membrane</location>
        <topology evidence="1">Multi-pass membrane protein</topology>
    </subcellularLocation>
</comment>
<dbReference type="InterPro" id="IPR036869">
    <property type="entry name" value="J_dom_sf"/>
</dbReference>
<proteinExistence type="predicted"/>
<dbReference type="Gene3D" id="1.10.287.110">
    <property type="entry name" value="DnaJ domain"/>
    <property type="match status" value="1"/>
</dbReference>